<reference evidence="1 2" key="1">
    <citation type="submission" date="2016-05" db="EMBL/GenBank/DDBJ databases">
        <title>Single-cell genome of chain-forming Candidatus Thiomargarita nelsonii and comparison to other large sulfur-oxidizing bacteria.</title>
        <authorList>
            <person name="Winkel M."/>
            <person name="Salman V."/>
            <person name="Woyke T."/>
            <person name="Schulz-Vogt H."/>
            <person name="Richter M."/>
            <person name="Flood B."/>
            <person name="Bailey J."/>
            <person name="Amann R."/>
            <person name="Mussmann M."/>
        </authorList>
    </citation>
    <scope>NUCLEOTIDE SEQUENCE [LARGE SCALE GENOMIC DNA]</scope>
    <source>
        <strain evidence="1 2">THI036</strain>
    </source>
</reference>
<comment type="caution">
    <text evidence="1">The sequence shown here is derived from an EMBL/GenBank/DDBJ whole genome shotgun (WGS) entry which is preliminary data.</text>
</comment>
<sequence length="85" mass="9296">MVNFMMETRVRDLSRWIVGTSLLVGFSSASQAVLQDYAQNDVQSDIAEAIPIVCRELSPNGSLGTENGGFNNPDLNQRDLFSACN</sequence>
<keyword evidence="2" id="KW-1185">Reference proteome</keyword>
<gene>
    <name evidence="1" type="ORF">THIOM_000929</name>
</gene>
<dbReference type="EMBL" id="LUTY01000472">
    <property type="protein sequence ID" value="OAD23245.1"/>
    <property type="molecule type" value="Genomic_DNA"/>
</dbReference>
<proteinExistence type="predicted"/>
<evidence type="ECO:0000313" key="2">
    <source>
        <dbReference type="Proteomes" id="UP000076962"/>
    </source>
</evidence>
<evidence type="ECO:0000313" key="1">
    <source>
        <dbReference type="EMBL" id="OAD23245.1"/>
    </source>
</evidence>
<name>A0A176S5G3_9GAMM</name>
<organism evidence="1 2">
    <name type="scientific">Candidatus Thiomargarita nelsonii</name>
    <dbReference type="NCBI Taxonomy" id="1003181"/>
    <lineage>
        <taxon>Bacteria</taxon>
        <taxon>Pseudomonadati</taxon>
        <taxon>Pseudomonadota</taxon>
        <taxon>Gammaproteobacteria</taxon>
        <taxon>Thiotrichales</taxon>
        <taxon>Thiotrichaceae</taxon>
        <taxon>Thiomargarita</taxon>
    </lineage>
</organism>
<feature type="non-terminal residue" evidence="1">
    <location>
        <position position="85"/>
    </location>
</feature>
<accession>A0A176S5G3</accession>
<dbReference type="Proteomes" id="UP000076962">
    <property type="component" value="Unassembled WGS sequence"/>
</dbReference>
<protein>
    <submittedName>
        <fullName evidence="1">Secreted protein</fullName>
    </submittedName>
</protein>
<dbReference type="AlphaFoldDB" id="A0A176S5G3"/>